<feature type="transmembrane region" description="Helical" evidence="2">
    <location>
        <begin position="101"/>
        <end position="126"/>
    </location>
</feature>
<dbReference type="Proteomes" id="UP001153712">
    <property type="component" value="Chromosome 2"/>
</dbReference>
<feature type="compositionally biased region" description="Low complexity" evidence="1">
    <location>
        <begin position="75"/>
        <end position="85"/>
    </location>
</feature>
<feature type="region of interest" description="Disordered" evidence="1">
    <location>
        <begin position="1"/>
        <end position="21"/>
    </location>
</feature>
<feature type="region of interest" description="Disordered" evidence="1">
    <location>
        <begin position="538"/>
        <end position="570"/>
    </location>
</feature>
<feature type="compositionally biased region" description="Basic and acidic residues" evidence="1">
    <location>
        <begin position="55"/>
        <end position="64"/>
    </location>
</feature>
<feature type="compositionally biased region" description="Acidic residues" evidence="1">
    <location>
        <begin position="195"/>
        <end position="210"/>
    </location>
</feature>
<dbReference type="EMBL" id="OU900095">
    <property type="protein sequence ID" value="CAG9858547.1"/>
    <property type="molecule type" value="Genomic_DNA"/>
</dbReference>
<keyword evidence="2" id="KW-1133">Transmembrane helix</keyword>
<feature type="compositionally biased region" description="Basic and acidic residues" evidence="1">
    <location>
        <begin position="550"/>
        <end position="560"/>
    </location>
</feature>
<organism evidence="3 4">
    <name type="scientific">Phyllotreta striolata</name>
    <name type="common">Striped flea beetle</name>
    <name type="synonym">Crioceris striolata</name>
    <dbReference type="NCBI Taxonomy" id="444603"/>
    <lineage>
        <taxon>Eukaryota</taxon>
        <taxon>Metazoa</taxon>
        <taxon>Ecdysozoa</taxon>
        <taxon>Arthropoda</taxon>
        <taxon>Hexapoda</taxon>
        <taxon>Insecta</taxon>
        <taxon>Pterygota</taxon>
        <taxon>Neoptera</taxon>
        <taxon>Endopterygota</taxon>
        <taxon>Coleoptera</taxon>
        <taxon>Polyphaga</taxon>
        <taxon>Cucujiformia</taxon>
        <taxon>Chrysomeloidea</taxon>
        <taxon>Chrysomelidae</taxon>
        <taxon>Galerucinae</taxon>
        <taxon>Alticini</taxon>
        <taxon>Phyllotreta</taxon>
    </lineage>
</organism>
<feature type="region of interest" description="Disordered" evidence="1">
    <location>
        <begin position="423"/>
        <end position="455"/>
    </location>
</feature>
<evidence type="ECO:0000313" key="4">
    <source>
        <dbReference type="Proteomes" id="UP001153712"/>
    </source>
</evidence>
<feature type="compositionally biased region" description="Basic and acidic residues" evidence="1">
    <location>
        <begin position="171"/>
        <end position="180"/>
    </location>
</feature>
<accession>A0A9N9TQM4</accession>
<protein>
    <submittedName>
        <fullName evidence="3">Uncharacterized protein</fullName>
    </submittedName>
</protein>
<feature type="region of interest" description="Disordered" evidence="1">
    <location>
        <begin position="158"/>
        <end position="227"/>
    </location>
</feature>
<evidence type="ECO:0000256" key="2">
    <source>
        <dbReference type="SAM" id="Phobius"/>
    </source>
</evidence>
<keyword evidence="4" id="KW-1185">Reference proteome</keyword>
<reference evidence="3" key="1">
    <citation type="submission" date="2022-01" db="EMBL/GenBank/DDBJ databases">
        <authorList>
            <person name="King R."/>
        </authorList>
    </citation>
    <scope>NUCLEOTIDE SEQUENCE</scope>
</reference>
<evidence type="ECO:0000256" key="1">
    <source>
        <dbReference type="SAM" id="MobiDB-lite"/>
    </source>
</evidence>
<proteinExistence type="predicted"/>
<keyword evidence="2" id="KW-0812">Transmembrane</keyword>
<dbReference type="OrthoDB" id="8964374at2759"/>
<evidence type="ECO:0000313" key="3">
    <source>
        <dbReference type="EMBL" id="CAG9858547.1"/>
    </source>
</evidence>
<sequence length="570" mass="63702">MVGNPVQGYHSGAPLTSYQSVTSSTGESLPRLALAPTDYPVTLFQRYIECDSKERAADMEKEPQPESMATVTIKPEYTPSEYSASEPPPAYMKPRSSSVQIAKIIAGTVIACSLILGVFLLASAYVSANASCRQLEQELEILSEAADRFQGPLQPEALIQEPTATTSNAKRQVDPLHAEEPTSSTKELTNHVDDDSSEGDSDESDSDSEEVPNREPLRPSKAAAASPMDMDELISHLLEKNQKSKMNCVVEKKKAEEFVDHLPKTVRLPFGINLTTNPRFEKLTGERMVIVCESGTLQSAEPSVKPKEEDPEDQDEETIMIQPLMIPIPHSPFNTHMPQQMAPPMQQRPMGPQMIHIENLRPPMPPTMPQQDQQMSGQPEFQIHMEAQQVPQRQPNDFPPNPILQHIVQQIVAQKIIESQKLREQQMKEQEQQQQREITPQAPVQQDQTSESEERPRFVQIEQMGQAGQKLPIPEEVLAQLHRLPLPLPNRVAIVAMSEGDSEESTPQDVQFVQEQRQSANEMNGRQMYARGIPLSLPVGVTPQEAEPQEQDKQGNEVRPHYVQPRSVSV</sequence>
<feature type="region of interest" description="Disordered" evidence="1">
    <location>
        <begin position="55"/>
        <end position="91"/>
    </location>
</feature>
<gene>
    <name evidence="3" type="ORF">PHYEVI_LOCUS4936</name>
</gene>
<name>A0A9N9TQM4_PHYSR</name>
<dbReference type="AlphaFoldDB" id="A0A9N9TQM4"/>
<keyword evidence="2" id="KW-0472">Membrane</keyword>